<name>A0ACC2TJ04_9FUNG</name>
<keyword evidence="1" id="KW-0547">Nucleotide-binding</keyword>
<protein>
    <submittedName>
        <fullName evidence="1">ATP-binding cassette-type vacuolar membrane transporter Hmt1</fullName>
    </submittedName>
</protein>
<accession>A0ACC2TJ04</accession>
<dbReference type="EMBL" id="QTSX02002850">
    <property type="protein sequence ID" value="KAJ9074659.1"/>
    <property type="molecule type" value="Genomic_DNA"/>
</dbReference>
<sequence>MRPNLEKYLQCESNEGNLYNTCIPSVLLPAALLNLMLISSLIRFWRLWRNAPYSFNPSRNSESTPLLGSAQSEPQPRSISISPFLISNGAVIAILLLELMVVIARALIDSVWSSTIYTLYLLVTLVAWCACAVILIVEFYAFGSVDKAWVAYWYGALSFPTEFLMLIRWLTAIKGDLKMDRWELTLLILFLVRDAFVSSFAGLSVVWLFRTGCGLHTVGYRVVPQDEESGRVPEAPATPPKKTLVQQFKKVLPYMWARDNTKLQIYVGLAFGLLLAGRIIGPMTPFQYKVIVDALSYAESNPDSQISGALWRAVLVYGILRLLQGGNGLISSAQSWVLIPINQFTTRKVSIDMFSHLHDLSLDFHIKRKTGEILRVMDRGTSSVVSLMNYVVFSIFPTIADILIAVVLLYFYFDITYSMIVFVAMGLYMWATISITEWRTKFRRAMNEYNNNVNGIAVDSLLNFETVKYFGAENFEVTRYDNAMQEYLRADLKNSASLPILNLVQNFILTLALLAGSLLCSYEVTTGTKKVGDFILFNSYLLQISVPLNFFGTLYRMIQQNFIDMEKMLELLEVNQSVSDHYAAAPLASPQGEVVFDHVCFSYTKDSSTLEDLSFTVPSGKTVALVGPSGGGKSTILKLLFRFYDVDSGAIRIDGQDISKLTQSSLRKAIGVVPQDTVLFNDTIRYNIRYGNPNASDWEVEYAAKMAQIHERILSFPQGYDTIVGERGLRLSGGEKQRVAIARTFLKDPKIVLLDEATSALDTATERQIQESFNLITENRTTLVIAHRLSTVVNADIILCIKDGKVAEQGSHSELLASNGIYADMWEKQLQE</sequence>
<keyword evidence="1" id="KW-0067">ATP-binding</keyword>
<keyword evidence="2" id="KW-1185">Reference proteome</keyword>
<organism evidence="1 2">
    <name type="scientific">Entomophthora muscae</name>
    <dbReference type="NCBI Taxonomy" id="34485"/>
    <lineage>
        <taxon>Eukaryota</taxon>
        <taxon>Fungi</taxon>
        <taxon>Fungi incertae sedis</taxon>
        <taxon>Zoopagomycota</taxon>
        <taxon>Entomophthoromycotina</taxon>
        <taxon>Entomophthoromycetes</taxon>
        <taxon>Entomophthorales</taxon>
        <taxon>Entomophthoraceae</taxon>
        <taxon>Entomophthora</taxon>
    </lineage>
</organism>
<gene>
    <name evidence="1" type="primary">hmt1_1</name>
    <name evidence="1" type="ORF">DSO57_1004115</name>
</gene>
<comment type="caution">
    <text evidence="1">The sequence shown here is derived from an EMBL/GenBank/DDBJ whole genome shotgun (WGS) entry which is preliminary data.</text>
</comment>
<dbReference type="Proteomes" id="UP001165960">
    <property type="component" value="Unassembled WGS sequence"/>
</dbReference>
<reference evidence="1" key="1">
    <citation type="submission" date="2022-04" db="EMBL/GenBank/DDBJ databases">
        <title>Genome of the entomopathogenic fungus Entomophthora muscae.</title>
        <authorList>
            <person name="Elya C."/>
            <person name="Lovett B.R."/>
            <person name="Lee E."/>
            <person name="Macias A.M."/>
            <person name="Hajek A.E."/>
            <person name="De Bivort B.L."/>
            <person name="Kasson M.T."/>
            <person name="De Fine Licht H.H."/>
            <person name="Stajich J.E."/>
        </authorList>
    </citation>
    <scope>NUCLEOTIDE SEQUENCE</scope>
    <source>
        <strain evidence="1">Berkeley</strain>
    </source>
</reference>
<proteinExistence type="predicted"/>
<evidence type="ECO:0000313" key="1">
    <source>
        <dbReference type="EMBL" id="KAJ9074659.1"/>
    </source>
</evidence>
<evidence type="ECO:0000313" key="2">
    <source>
        <dbReference type="Proteomes" id="UP001165960"/>
    </source>
</evidence>